<sequence length="132" mass="14449">MHAFTITTALLAALGATASPIYNNNNNNNNNATEVDVVRRSNSCLGMTAPADDYQFVWSVYLDNDDKYNKQCGGGCLDNLRGQCGLIVDWGCTRGSDNVAHMTFYTDDFCTPYKVSKALKKCTQGTQVINCN</sequence>
<protein>
    <submittedName>
        <fullName evidence="2">Uncharacterized protein</fullName>
    </submittedName>
</protein>
<gene>
    <name evidence="2" type="ORF">BKCO1_6300011</name>
</gene>
<evidence type="ECO:0000313" key="3">
    <source>
        <dbReference type="Proteomes" id="UP000183809"/>
    </source>
</evidence>
<organism evidence="2 3">
    <name type="scientific">Diplodia corticola</name>
    <dbReference type="NCBI Taxonomy" id="236234"/>
    <lineage>
        <taxon>Eukaryota</taxon>
        <taxon>Fungi</taxon>
        <taxon>Dikarya</taxon>
        <taxon>Ascomycota</taxon>
        <taxon>Pezizomycotina</taxon>
        <taxon>Dothideomycetes</taxon>
        <taxon>Dothideomycetes incertae sedis</taxon>
        <taxon>Botryosphaeriales</taxon>
        <taxon>Botryosphaeriaceae</taxon>
        <taxon>Diplodia</taxon>
    </lineage>
</organism>
<dbReference type="AlphaFoldDB" id="A0A1J9RQV6"/>
<reference evidence="2 3" key="1">
    <citation type="submission" date="2016-10" db="EMBL/GenBank/DDBJ databases">
        <title>Proteomics and genomics reveal pathogen-plant mechanisms compatible with a hemibiotrophic lifestyle of Diplodia corticola.</title>
        <authorList>
            <person name="Fernandes I."/>
            <person name="De Jonge R."/>
            <person name="Van De Peer Y."/>
            <person name="Devreese B."/>
            <person name="Alves A."/>
            <person name="Esteves A.C."/>
        </authorList>
    </citation>
    <scope>NUCLEOTIDE SEQUENCE [LARGE SCALE GENOMIC DNA]</scope>
    <source>
        <strain evidence="2 3">CBS 112549</strain>
    </source>
</reference>
<dbReference type="EMBL" id="MNUE01000063">
    <property type="protein sequence ID" value="OJD30284.1"/>
    <property type="molecule type" value="Genomic_DNA"/>
</dbReference>
<evidence type="ECO:0000313" key="2">
    <source>
        <dbReference type="EMBL" id="OJD30284.1"/>
    </source>
</evidence>
<proteinExistence type="predicted"/>
<comment type="caution">
    <text evidence="2">The sequence shown here is derived from an EMBL/GenBank/DDBJ whole genome shotgun (WGS) entry which is preliminary data.</text>
</comment>
<evidence type="ECO:0000256" key="1">
    <source>
        <dbReference type="SAM" id="SignalP"/>
    </source>
</evidence>
<dbReference type="Proteomes" id="UP000183809">
    <property type="component" value="Unassembled WGS sequence"/>
</dbReference>
<dbReference type="RefSeq" id="XP_020126544.1">
    <property type="nucleotide sequence ID" value="XM_020278106.1"/>
</dbReference>
<dbReference type="OrthoDB" id="3867638at2759"/>
<feature type="signal peptide" evidence="1">
    <location>
        <begin position="1"/>
        <end position="18"/>
    </location>
</feature>
<feature type="chain" id="PRO_5012408055" evidence="1">
    <location>
        <begin position="19"/>
        <end position="132"/>
    </location>
</feature>
<dbReference type="GeneID" id="31018367"/>
<accession>A0A1J9RQV6</accession>
<name>A0A1J9RQV6_9PEZI</name>
<keyword evidence="1" id="KW-0732">Signal</keyword>
<keyword evidence="3" id="KW-1185">Reference proteome</keyword>